<dbReference type="PANTHER" id="PTHR43649">
    <property type="entry name" value="ARABINOSE-BINDING PROTEIN-RELATED"/>
    <property type="match status" value="1"/>
</dbReference>
<keyword evidence="4" id="KW-0564">Palmitate</keyword>
<keyword evidence="3" id="KW-0472">Membrane</keyword>
<proteinExistence type="predicted"/>
<sequence length="424" mass="45930">MSEKTRISSISRRQFGLTAFGLSALATGLTACGGSSGGGSEGGAKTLQLVLSGDTNQGGAFAAAAKKYQEATGITIEVVDVPTADITTKLKNAATANDLPALARVTGLDPLWVNQLQDLSDIAQSRGIDQNFLQESPDGIIPAIPSDLTAVGLFVNKSLFDKAGVSYPTDIAQAWTWDEFVAAVNEVREKAGAKYGFVMDRSGHRLRAMMYEFGSTAFAKEGDKYSADDEAVETLEYFQKINDDQTMPKSVWLSGEDGNAMFKSGQVAAYYSGSWQVADFNKNIKDFEWLSVPLPKKEVSATNLGGGFMIAFKDTGADEEAKKFIDWFYEDANYTEFAKLGGYLPVKDLQVEYPFQQASFELYQKQIAGNEAKGDNAIKRVVAEAYAETPFSGDPLREETVKMLSGSQDARTTVDNIVKLYNGA</sequence>
<evidence type="ECO:0000256" key="1">
    <source>
        <dbReference type="ARBA" id="ARBA00022475"/>
    </source>
</evidence>
<dbReference type="PROSITE" id="PS51257">
    <property type="entry name" value="PROKAR_LIPOPROTEIN"/>
    <property type="match status" value="1"/>
</dbReference>
<evidence type="ECO:0000256" key="2">
    <source>
        <dbReference type="ARBA" id="ARBA00022729"/>
    </source>
</evidence>
<dbReference type="EMBL" id="BMKU01000011">
    <property type="protein sequence ID" value="GGH05773.1"/>
    <property type="molecule type" value="Genomic_DNA"/>
</dbReference>
<keyword evidence="5" id="KW-0449">Lipoprotein</keyword>
<dbReference type="Pfam" id="PF13416">
    <property type="entry name" value="SBP_bac_8"/>
    <property type="match status" value="1"/>
</dbReference>
<keyword evidence="7" id="KW-1185">Reference proteome</keyword>
<evidence type="ECO:0000256" key="5">
    <source>
        <dbReference type="ARBA" id="ARBA00023288"/>
    </source>
</evidence>
<evidence type="ECO:0008006" key="8">
    <source>
        <dbReference type="Google" id="ProtNLM"/>
    </source>
</evidence>
<dbReference type="RefSeq" id="WP_188812633.1">
    <property type="nucleotide sequence ID" value="NZ_BAAAWV010000001.1"/>
</dbReference>
<evidence type="ECO:0000256" key="3">
    <source>
        <dbReference type="ARBA" id="ARBA00023136"/>
    </source>
</evidence>
<organism evidence="6 7">
    <name type="scientific">Pseudarthrobacter polychromogenes</name>
    <dbReference type="NCBI Taxonomy" id="1676"/>
    <lineage>
        <taxon>Bacteria</taxon>
        <taxon>Bacillati</taxon>
        <taxon>Actinomycetota</taxon>
        <taxon>Actinomycetes</taxon>
        <taxon>Micrococcales</taxon>
        <taxon>Micrococcaceae</taxon>
        <taxon>Pseudarthrobacter</taxon>
    </lineage>
</organism>
<evidence type="ECO:0000313" key="6">
    <source>
        <dbReference type="EMBL" id="GGH05773.1"/>
    </source>
</evidence>
<dbReference type="Gene3D" id="3.40.190.10">
    <property type="entry name" value="Periplasmic binding protein-like II"/>
    <property type="match status" value="1"/>
</dbReference>
<dbReference type="InterPro" id="IPR006059">
    <property type="entry name" value="SBP"/>
</dbReference>
<dbReference type="InterPro" id="IPR050490">
    <property type="entry name" value="Bact_solute-bd_prot1"/>
</dbReference>
<accession>A0ABQ1XWT4</accession>
<comment type="caution">
    <text evidence="6">The sequence shown here is derived from an EMBL/GenBank/DDBJ whole genome shotgun (WGS) entry which is preliminary data.</text>
</comment>
<reference evidence="7" key="1">
    <citation type="journal article" date="2019" name="Int. J. Syst. Evol. Microbiol.">
        <title>The Global Catalogue of Microorganisms (GCM) 10K type strain sequencing project: providing services to taxonomists for standard genome sequencing and annotation.</title>
        <authorList>
            <consortium name="The Broad Institute Genomics Platform"/>
            <consortium name="The Broad Institute Genome Sequencing Center for Infectious Disease"/>
            <person name="Wu L."/>
            <person name="Ma J."/>
        </authorList>
    </citation>
    <scope>NUCLEOTIDE SEQUENCE [LARGE SCALE GENOMIC DNA]</scope>
    <source>
        <strain evidence="7">CGMCC 1.1927</strain>
    </source>
</reference>
<evidence type="ECO:0000256" key="4">
    <source>
        <dbReference type="ARBA" id="ARBA00023139"/>
    </source>
</evidence>
<dbReference type="SUPFAM" id="SSF53850">
    <property type="entry name" value="Periplasmic binding protein-like II"/>
    <property type="match status" value="1"/>
</dbReference>
<gene>
    <name evidence="6" type="ORF">GCM10011577_32580</name>
</gene>
<keyword evidence="1" id="KW-1003">Cell membrane</keyword>
<dbReference type="PANTHER" id="PTHR43649:SF33">
    <property type="entry name" value="POLYGALACTURONAN_RHAMNOGALACTURONAN-BINDING PROTEIN YTCQ"/>
    <property type="match status" value="1"/>
</dbReference>
<evidence type="ECO:0000313" key="7">
    <source>
        <dbReference type="Proteomes" id="UP000596938"/>
    </source>
</evidence>
<name>A0ABQ1XWT4_9MICC</name>
<protein>
    <recommendedName>
        <fullName evidence="8">Alpha-1,4-digalacturonate transport system substrate-binding protein</fullName>
    </recommendedName>
</protein>
<keyword evidence="2" id="KW-0732">Signal</keyword>
<dbReference type="Proteomes" id="UP000596938">
    <property type="component" value="Unassembled WGS sequence"/>
</dbReference>